<dbReference type="GO" id="GO:0005829">
    <property type="term" value="C:cytosol"/>
    <property type="evidence" value="ECO:0007669"/>
    <property type="project" value="UniProtKB-ARBA"/>
</dbReference>
<accession>A0A1X2H053</accession>
<evidence type="ECO:0000259" key="4">
    <source>
        <dbReference type="Pfam" id="PF00724"/>
    </source>
</evidence>
<feature type="domain" description="NADH:flavin oxidoreductase/NADH oxidase N-terminal" evidence="4">
    <location>
        <begin position="4"/>
        <end position="335"/>
    </location>
</feature>
<evidence type="ECO:0000256" key="3">
    <source>
        <dbReference type="ARBA" id="ARBA00023002"/>
    </source>
</evidence>
<dbReference type="InParanoid" id="A0A1X2H053"/>
<evidence type="ECO:0000256" key="1">
    <source>
        <dbReference type="ARBA" id="ARBA00001917"/>
    </source>
</evidence>
<dbReference type="FunCoup" id="A0A1X2H053">
    <property type="interactions" value="281"/>
</dbReference>
<evidence type="ECO:0000313" key="6">
    <source>
        <dbReference type="Proteomes" id="UP000242180"/>
    </source>
</evidence>
<dbReference type="PANTHER" id="PTHR22893:SF91">
    <property type="entry name" value="NADPH DEHYDROGENASE 2-RELATED"/>
    <property type="match status" value="1"/>
</dbReference>
<dbReference type="InterPro" id="IPR045247">
    <property type="entry name" value="Oye-like"/>
</dbReference>
<gene>
    <name evidence="5" type="ORF">BCR43DRAFT_464278</name>
</gene>
<name>A0A1X2H053_SYNRA</name>
<evidence type="ECO:0000256" key="2">
    <source>
        <dbReference type="ARBA" id="ARBA00005979"/>
    </source>
</evidence>
<organism evidence="5 6">
    <name type="scientific">Syncephalastrum racemosum</name>
    <name type="common">Filamentous fungus</name>
    <dbReference type="NCBI Taxonomy" id="13706"/>
    <lineage>
        <taxon>Eukaryota</taxon>
        <taxon>Fungi</taxon>
        <taxon>Fungi incertae sedis</taxon>
        <taxon>Mucoromycota</taxon>
        <taxon>Mucoromycotina</taxon>
        <taxon>Mucoromycetes</taxon>
        <taxon>Mucorales</taxon>
        <taxon>Syncephalastraceae</taxon>
        <taxon>Syncephalastrum</taxon>
    </lineage>
</organism>
<comment type="cofactor">
    <cofactor evidence="1">
        <name>FMN</name>
        <dbReference type="ChEBI" id="CHEBI:58210"/>
    </cofactor>
</comment>
<dbReference type="InterPro" id="IPR013785">
    <property type="entry name" value="Aldolase_TIM"/>
</dbReference>
<proteinExistence type="inferred from homology"/>
<dbReference type="InterPro" id="IPR001155">
    <property type="entry name" value="OxRdtase_FMN_N"/>
</dbReference>
<dbReference type="PANTHER" id="PTHR22893">
    <property type="entry name" value="NADH OXIDOREDUCTASE-RELATED"/>
    <property type="match status" value="1"/>
</dbReference>
<comment type="similarity">
    <text evidence="2">Belongs to the NADH:flavin oxidoreductase/NADH oxidase family.</text>
</comment>
<protein>
    <recommendedName>
        <fullName evidence="4">NADH:flavin oxidoreductase/NADH oxidase N-terminal domain-containing protein</fullName>
    </recommendedName>
</protein>
<dbReference type="CDD" id="cd02933">
    <property type="entry name" value="OYE_like_FMN"/>
    <property type="match status" value="1"/>
</dbReference>
<dbReference type="EMBL" id="MCGN01000012">
    <property type="protein sequence ID" value="ORY90364.1"/>
    <property type="molecule type" value="Genomic_DNA"/>
</dbReference>
<reference evidence="5 6" key="1">
    <citation type="submission" date="2016-07" db="EMBL/GenBank/DDBJ databases">
        <title>Pervasive Adenine N6-methylation of Active Genes in Fungi.</title>
        <authorList>
            <consortium name="DOE Joint Genome Institute"/>
            <person name="Mondo S.J."/>
            <person name="Dannebaum R.O."/>
            <person name="Kuo R.C."/>
            <person name="Labutti K."/>
            <person name="Haridas S."/>
            <person name="Kuo A."/>
            <person name="Salamov A."/>
            <person name="Ahrendt S.R."/>
            <person name="Lipzen A."/>
            <person name="Sullivan W."/>
            <person name="Andreopoulos W.B."/>
            <person name="Clum A."/>
            <person name="Lindquist E."/>
            <person name="Daum C."/>
            <person name="Ramamoorthy G.K."/>
            <person name="Gryganskyi A."/>
            <person name="Culley D."/>
            <person name="Magnuson J.K."/>
            <person name="James T.Y."/>
            <person name="O'Malley M.A."/>
            <person name="Stajich J.E."/>
            <person name="Spatafora J.W."/>
            <person name="Visel A."/>
            <person name="Grigoriev I.V."/>
        </authorList>
    </citation>
    <scope>NUCLEOTIDE SEQUENCE [LARGE SCALE GENOMIC DNA]</scope>
    <source>
        <strain evidence="5 6">NRRL 2496</strain>
    </source>
</reference>
<dbReference type="OrthoDB" id="276546at2759"/>
<dbReference type="SUPFAM" id="SSF51395">
    <property type="entry name" value="FMN-linked oxidoreductases"/>
    <property type="match status" value="1"/>
</dbReference>
<dbReference type="FunFam" id="3.20.20.70:FF:000059">
    <property type="entry name" value="N-ethylmaleimide reductase, FMN-linked"/>
    <property type="match status" value="1"/>
</dbReference>
<dbReference type="Gene3D" id="3.20.20.70">
    <property type="entry name" value="Aldolase class I"/>
    <property type="match status" value="1"/>
</dbReference>
<dbReference type="Pfam" id="PF00724">
    <property type="entry name" value="Oxidored_FMN"/>
    <property type="match status" value="1"/>
</dbReference>
<dbReference type="GO" id="GO:0016628">
    <property type="term" value="F:oxidoreductase activity, acting on the CH-CH group of donors, NAD or NADP as acceptor"/>
    <property type="evidence" value="ECO:0007669"/>
    <property type="project" value="UniProtKB-ARBA"/>
</dbReference>
<dbReference type="STRING" id="13706.A0A1X2H053"/>
<dbReference type="Proteomes" id="UP000242180">
    <property type="component" value="Unassembled WGS sequence"/>
</dbReference>
<dbReference type="OMA" id="FPQPHAM"/>
<dbReference type="GO" id="GO:0010181">
    <property type="term" value="F:FMN binding"/>
    <property type="evidence" value="ECO:0007669"/>
    <property type="project" value="InterPro"/>
</dbReference>
<sequence>MASKLFQPIQLGAHQLKHRVVLAPLTRLRASPAAVPTPLVAEYYKQRATPGGLLVSEATLISPTAGGYKGAPGIYNDEQSAGWKAVTDAVHSKGGVMFLQLWHVGRATSSKLMPNNMKPVSASNIPIQGKNQMGDDFEEPHALTQDEIKGVVKDFASAARRAMDAGFDGVEIHGANGYLVDQFLNTSSNRRTDEYGGTIPNRARFGLEVVDAVAAAVGPQRTAIRLSPFGGFQDMEDATPYDTWTYFTKQLQEKQPNLAYLHYVEPREDLESHASLTLDPFRAAWKGPFISAGGYTTNPKLAEQVADRTGNLIAFGRTYIANPDLATRLQNSYPLNDYNRDTFYVGDAKGYTDYETYKVAA</sequence>
<keyword evidence="3" id="KW-0560">Oxidoreductase</keyword>
<keyword evidence="6" id="KW-1185">Reference proteome</keyword>
<dbReference type="AlphaFoldDB" id="A0A1X2H053"/>
<evidence type="ECO:0000313" key="5">
    <source>
        <dbReference type="EMBL" id="ORY90364.1"/>
    </source>
</evidence>
<comment type="caution">
    <text evidence="5">The sequence shown here is derived from an EMBL/GenBank/DDBJ whole genome shotgun (WGS) entry which is preliminary data.</text>
</comment>